<accession>W1NPL0</accession>
<dbReference type="HOGENOM" id="CLU_1206226_0_0_1"/>
<protein>
    <recommendedName>
        <fullName evidence="2">AMP-dependent synthetase/ligase domain-containing protein</fullName>
    </recommendedName>
</protein>
<name>W1NPL0_AMBTC</name>
<dbReference type="Gene3D" id="3.40.50.12780">
    <property type="entry name" value="N-terminal domain of ligase-like"/>
    <property type="match status" value="2"/>
</dbReference>
<dbReference type="eggNOG" id="KOG1176">
    <property type="taxonomic scope" value="Eukaryota"/>
</dbReference>
<organism evidence="3 4">
    <name type="scientific">Amborella trichopoda</name>
    <dbReference type="NCBI Taxonomy" id="13333"/>
    <lineage>
        <taxon>Eukaryota</taxon>
        <taxon>Viridiplantae</taxon>
        <taxon>Streptophyta</taxon>
        <taxon>Embryophyta</taxon>
        <taxon>Tracheophyta</taxon>
        <taxon>Spermatophyta</taxon>
        <taxon>Magnoliopsida</taxon>
        <taxon>Amborellales</taxon>
        <taxon>Amborellaceae</taxon>
        <taxon>Amborella</taxon>
    </lineage>
</organism>
<evidence type="ECO:0000259" key="2">
    <source>
        <dbReference type="Pfam" id="PF00501"/>
    </source>
</evidence>
<proteinExistence type="inferred from homology"/>
<dbReference type="InterPro" id="IPR000873">
    <property type="entry name" value="AMP-dep_synth/lig_dom"/>
</dbReference>
<dbReference type="Gramene" id="ERM98651">
    <property type="protein sequence ID" value="ERM98651"/>
    <property type="gene ID" value="AMTR_s00109p00106930"/>
</dbReference>
<dbReference type="SUPFAM" id="SSF56801">
    <property type="entry name" value="Acetyl-CoA synthetase-like"/>
    <property type="match status" value="1"/>
</dbReference>
<evidence type="ECO:0000313" key="4">
    <source>
        <dbReference type="Proteomes" id="UP000017836"/>
    </source>
</evidence>
<dbReference type="STRING" id="13333.W1NPL0"/>
<gene>
    <name evidence="3" type="ORF">AMTR_s00109p00106930</name>
</gene>
<dbReference type="PANTHER" id="PTHR43201:SF8">
    <property type="entry name" value="ACYL-COA SYNTHETASE FAMILY MEMBER 3"/>
    <property type="match status" value="1"/>
</dbReference>
<dbReference type="Proteomes" id="UP000017836">
    <property type="component" value="Unassembled WGS sequence"/>
</dbReference>
<dbReference type="Pfam" id="PF00501">
    <property type="entry name" value="AMP-binding"/>
    <property type="match status" value="1"/>
</dbReference>
<keyword evidence="4" id="KW-1185">Reference proteome</keyword>
<dbReference type="PANTHER" id="PTHR43201">
    <property type="entry name" value="ACYL-COA SYNTHETASE"/>
    <property type="match status" value="1"/>
</dbReference>
<dbReference type="InterPro" id="IPR042099">
    <property type="entry name" value="ANL_N_sf"/>
</dbReference>
<feature type="domain" description="AMP-dependent synthetase/ligase" evidence="2">
    <location>
        <begin position="123"/>
        <end position="218"/>
    </location>
</feature>
<reference evidence="4" key="1">
    <citation type="journal article" date="2013" name="Science">
        <title>The Amborella genome and the evolution of flowering plants.</title>
        <authorList>
            <consortium name="Amborella Genome Project"/>
        </authorList>
    </citation>
    <scope>NUCLEOTIDE SEQUENCE [LARGE SCALE GENOMIC DNA]</scope>
</reference>
<comment type="similarity">
    <text evidence="1">Belongs to the ATP-dependent AMP-binding enzyme family.</text>
</comment>
<dbReference type="EMBL" id="KI395307">
    <property type="protein sequence ID" value="ERM98651.1"/>
    <property type="molecule type" value="Genomic_DNA"/>
</dbReference>
<dbReference type="AlphaFoldDB" id="W1NPL0"/>
<sequence length="230" mass="25041">MEVVKAIAKQATAEHDRAALRFDMKTHSYGQLISATWQMLQELEAATTKSFQSEGVVGGKWSLGGARVGILAKPSAEFVAGVLATWFGGGVVDFLPKFSVRGIWHKLRESYPKDGNAVIGGTITVFTGVPTMYTRLLQGYEAMDPETQAASSYAARQLRLMMCGSAALPYPLMKQWESITGHWLLDRYGMTEFGVALSNPLKGVRKAGTVGLPLPGVQPLKYFPGNVTYF</sequence>
<evidence type="ECO:0000313" key="3">
    <source>
        <dbReference type="EMBL" id="ERM98651.1"/>
    </source>
</evidence>
<evidence type="ECO:0000256" key="1">
    <source>
        <dbReference type="ARBA" id="ARBA00006432"/>
    </source>
</evidence>